<dbReference type="PANTHER" id="PTHR31360">
    <property type="match status" value="1"/>
</dbReference>
<dbReference type="AlphaFoldDB" id="A0A1Y1Z4G5"/>
<reference evidence="3 4" key="1">
    <citation type="submission" date="2016-07" db="EMBL/GenBank/DDBJ databases">
        <title>Pervasive Adenine N6-methylation of Active Genes in Fungi.</title>
        <authorList>
            <consortium name="DOE Joint Genome Institute"/>
            <person name="Mondo S.J."/>
            <person name="Dannebaum R.O."/>
            <person name="Kuo R.C."/>
            <person name="Labutti K."/>
            <person name="Haridas S."/>
            <person name="Kuo A."/>
            <person name="Salamov A."/>
            <person name="Ahrendt S.R."/>
            <person name="Lipzen A."/>
            <person name="Sullivan W."/>
            <person name="Andreopoulos W.B."/>
            <person name="Clum A."/>
            <person name="Lindquist E."/>
            <person name="Daum C."/>
            <person name="Ramamoorthy G.K."/>
            <person name="Gryganskyi A."/>
            <person name="Culley D."/>
            <person name="Magnuson J.K."/>
            <person name="James T.Y."/>
            <person name="O'Malley M.A."/>
            <person name="Stajich J.E."/>
            <person name="Spatafora J.W."/>
            <person name="Visel A."/>
            <person name="Grigoriev I.V."/>
        </authorList>
    </citation>
    <scope>NUCLEOTIDE SEQUENCE [LARGE SCALE GENOMIC DNA]</scope>
    <source>
        <strain evidence="3 4">CBS 931.73</strain>
    </source>
</reference>
<dbReference type="EMBL" id="MCFE01000029">
    <property type="protein sequence ID" value="ORY05004.1"/>
    <property type="molecule type" value="Genomic_DNA"/>
</dbReference>
<dbReference type="Proteomes" id="UP000193498">
    <property type="component" value="Unassembled WGS sequence"/>
</dbReference>
<evidence type="ECO:0000256" key="1">
    <source>
        <dbReference type="ARBA" id="ARBA00009740"/>
    </source>
</evidence>
<dbReference type="PANTHER" id="PTHR31360:SF0">
    <property type="entry name" value="OIL BODY-ASSOCIATED PROTEIN 1B"/>
    <property type="match status" value="1"/>
</dbReference>
<dbReference type="OrthoDB" id="1901244at2759"/>
<dbReference type="InterPro" id="IPR010686">
    <property type="entry name" value="OBAP-like"/>
</dbReference>
<keyword evidence="4" id="KW-1185">Reference proteome</keyword>
<dbReference type="STRING" id="1314790.A0A1Y1Z4G5"/>
<accession>A0A1Y1Z4G5</accession>
<name>A0A1Y1Z4G5_9FUNG</name>
<gene>
    <name evidence="3" type="ORF">K493DRAFT_311144</name>
</gene>
<comment type="caution">
    <text evidence="3">The sequence shown here is derived from an EMBL/GenBank/DDBJ whole genome shotgun (WGS) entry which is preliminary data.</text>
</comment>
<dbReference type="InParanoid" id="A0A1Y1Z4G5"/>
<dbReference type="Pfam" id="PF06884">
    <property type="entry name" value="DUF1264"/>
    <property type="match status" value="1"/>
</dbReference>
<feature type="compositionally biased region" description="Basic and acidic residues" evidence="2">
    <location>
        <begin position="193"/>
        <end position="203"/>
    </location>
</feature>
<sequence length="232" mass="26106">MTEKTSSPADGNSSFVSKALQAGASITQSFDPVKNICQHLCGIHFYADDMSRQVVAHHYCTQMSEDMYQCIIFDSDEPNAKLIGIEYVVSEAVFKTLPEEEKRFWHSHRFEVGSGLLTLPTIVSSGVESKMETKALKNLLNSYGKTVHTWQVDRGDQLPLGPPQMMMAFTEEGQVNPSLTKQLEQKYSISYESKKKDREELRQEASPPDPAADSWQSGKAYQIKVEGVDFKR</sequence>
<protein>
    <submittedName>
        <fullName evidence="3">DUF1264-domain-containing protein</fullName>
    </submittedName>
</protein>
<comment type="similarity">
    <text evidence="1">Belongs to the OBAP family.</text>
</comment>
<feature type="region of interest" description="Disordered" evidence="2">
    <location>
        <begin position="193"/>
        <end position="218"/>
    </location>
</feature>
<organism evidence="3 4">
    <name type="scientific">Basidiobolus meristosporus CBS 931.73</name>
    <dbReference type="NCBI Taxonomy" id="1314790"/>
    <lineage>
        <taxon>Eukaryota</taxon>
        <taxon>Fungi</taxon>
        <taxon>Fungi incertae sedis</taxon>
        <taxon>Zoopagomycota</taxon>
        <taxon>Entomophthoromycotina</taxon>
        <taxon>Basidiobolomycetes</taxon>
        <taxon>Basidiobolales</taxon>
        <taxon>Basidiobolaceae</taxon>
        <taxon>Basidiobolus</taxon>
    </lineage>
</organism>
<evidence type="ECO:0000313" key="3">
    <source>
        <dbReference type="EMBL" id="ORY05004.1"/>
    </source>
</evidence>
<evidence type="ECO:0000313" key="4">
    <source>
        <dbReference type="Proteomes" id="UP000193498"/>
    </source>
</evidence>
<proteinExistence type="inferred from homology"/>
<evidence type="ECO:0000256" key="2">
    <source>
        <dbReference type="SAM" id="MobiDB-lite"/>
    </source>
</evidence>